<keyword evidence="2" id="KW-1185">Reference proteome</keyword>
<proteinExistence type="predicted"/>
<name>G8C1K4_TETPH</name>
<dbReference type="Proteomes" id="UP000005666">
    <property type="component" value="Chromosome 15"/>
</dbReference>
<dbReference type="RefSeq" id="XP_003688466.1">
    <property type="nucleotide sequence ID" value="XM_003688418.1"/>
</dbReference>
<dbReference type="KEGG" id="tpf:TPHA_0O00620"/>
<dbReference type="eggNOG" id="ENOG502S5VC">
    <property type="taxonomic scope" value="Eukaryota"/>
</dbReference>
<reference evidence="1 2" key="1">
    <citation type="journal article" date="2011" name="Proc. Natl. Acad. Sci. U.S.A.">
        <title>Evolutionary erosion of yeast sex chromosomes by mating-type switching accidents.</title>
        <authorList>
            <person name="Gordon J.L."/>
            <person name="Armisen D."/>
            <person name="Proux-Wera E."/>
            <person name="Oheigeartaigh S.S."/>
            <person name="Byrne K.P."/>
            <person name="Wolfe K.H."/>
        </authorList>
    </citation>
    <scope>NUCLEOTIDE SEQUENCE [LARGE SCALE GENOMIC DNA]</scope>
    <source>
        <strain evidence="2">ATCC 24235 / CBS 4417 / NBRC 1672 / NRRL Y-8282 / UCD 70-5</strain>
    </source>
</reference>
<dbReference type="GeneID" id="11530596"/>
<gene>
    <name evidence="1" type="primary">TPHA0O00620</name>
    <name evidence="1" type="ordered locus">TPHA_0O00620</name>
</gene>
<dbReference type="OrthoDB" id="4065251at2759"/>
<dbReference type="HOGENOM" id="CLU_503609_0_0_1"/>
<dbReference type="AlphaFoldDB" id="G8C1K4"/>
<sequence length="541" mass="63659">MFLDFSGRRRYYPINETFGELYVEVLHFYWIKKDATGLDKKDLIQLQLNYLKNFAIEGIDARIETLVVDDFIINNEWILQKLLLLIAVLKQIKSVGDVIKSCLTIYFLDIKLFQLEYTFENDYRQVEIIDIYNYIYEELSWYYNTILVNIRRGIINLQPDFGITKYDNWDFSQKLLFFHLDVGLNEFSRPTQNFILVPKAFPRKYLLAGKEFTYFHDQLGLNNSYRCFKIELDEGSDMNFIFLQDRNLVISPLESPLQFNWCDKDKIDYIGSLTEESSPKKLQSKLKLNNRTILKNVTNNNGLPQRNLNMLNLFEKETHNKVNQNEVVQDSKSLIDVDEGYIKGREVTTGLEATAMDDSIEDSGELLQQYSSEIVLIEKSPVQENILKELSKTVDRLSIASMELKLLEYPETPVIYNVLRPQTTLNLQNSYGAEELSKKSNNYMSTDNFVFHSTEELKSSALITNSRKSSITYEKPWNIKRDIVDNWKYNNIETITENLASDKYLETIPIRDAFKQKYSKVKEQCRYFKTFVKYRLNEEQS</sequence>
<accession>G8C1K4</accession>
<organism evidence="1 2">
    <name type="scientific">Tetrapisispora phaffii (strain ATCC 24235 / CBS 4417 / NBRC 1672 / NRRL Y-8282 / UCD 70-5)</name>
    <name type="common">Yeast</name>
    <name type="synonym">Fabospora phaffii</name>
    <dbReference type="NCBI Taxonomy" id="1071381"/>
    <lineage>
        <taxon>Eukaryota</taxon>
        <taxon>Fungi</taxon>
        <taxon>Dikarya</taxon>
        <taxon>Ascomycota</taxon>
        <taxon>Saccharomycotina</taxon>
        <taxon>Saccharomycetes</taxon>
        <taxon>Saccharomycetales</taxon>
        <taxon>Saccharomycetaceae</taxon>
        <taxon>Tetrapisispora</taxon>
    </lineage>
</organism>
<evidence type="ECO:0000313" key="2">
    <source>
        <dbReference type="Proteomes" id="UP000005666"/>
    </source>
</evidence>
<dbReference type="EMBL" id="HE612870">
    <property type="protein sequence ID" value="CCE66032.1"/>
    <property type="molecule type" value="Genomic_DNA"/>
</dbReference>
<protein>
    <submittedName>
        <fullName evidence="1">Uncharacterized protein</fullName>
    </submittedName>
</protein>
<evidence type="ECO:0000313" key="1">
    <source>
        <dbReference type="EMBL" id="CCE66032.1"/>
    </source>
</evidence>